<dbReference type="GO" id="GO:0003676">
    <property type="term" value="F:nucleic acid binding"/>
    <property type="evidence" value="ECO:0007669"/>
    <property type="project" value="InterPro"/>
</dbReference>
<dbReference type="EMBL" id="JABSTR010000002">
    <property type="protein sequence ID" value="KAH9363863.1"/>
    <property type="molecule type" value="Genomic_DNA"/>
</dbReference>
<reference evidence="2 3" key="1">
    <citation type="journal article" date="2020" name="Cell">
        <title>Large-Scale Comparative Analyses of Tick Genomes Elucidate Their Genetic Diversity and Vector Capacities.</title>
        <authorList>
            <consortium name="Tick Genome and Microbiome Consortium (TIGMIC)"/>
            <person name="Jia N."/>
            <person name="Wang J."/>
            <person name="Shi W."/>
            <person name="Du L."/>
            <person name="Sun Y."/>
            <person name="Zhan W."/>
            <person name="Jiang J.F."/>
            <person name="Wang Q."/>
            <person name="Zhang B."/>
            <person name="Ji P."/>
            <person name="Bell-Sakyi L."/>
            <person name="Cui X.M."/>
            <person name="Yuan T.T."/>
            <person name="Jiang B.G."/>
            <person name="Yang W.F."/>
            <person name="Lam T.T."/>
            <person name="Chang Q.C."/>
            <person name="Ding S.J."/>
            <person name="Wang X.J."/>
            <person name="Zhu J.G."/>
            <person name="Ruan X.D."/>
            <person name="Zhao L."/>
            <person name="Wei J.T."/>
            <person name="Ye R.Z."/>
            <person name="Que T.C."/>
            <person name="Du C.H."/>
            <person name="Zhou Y.H."/>
            <person name="Cheng J.X."/>
            <person name="Dai P.F."/>
            <person name="Guo W.B."/>
            <person name="Han X.H."/>
            <person name="Huang E.J."/>
            <person name="Li L.F."/>
            <person name="Wei W."/>
            <person name="Gao Y.C."/>
            <person name="Liu J.Z."/>
            <person name="Shao H.Z."/>
            <person name="Wang X."/>
            <person name="Wang C.C."/>
            <person name="Yang T.C."/>
            <person name="Huo Q.B."/>
            <person name="Li W."/>
            <person name="Chen H.Y."/>
            <person name="Chen S.E."/>
            <person name="Zhou L.G."/>
            <person name="Ni X.B."/>
            <person name="Tian J.H."/>
            <person name="Sheng Y."/>
            <person name="Liu T."/>
            <person name="Pan Y.S."/>
            <person name="Xia L.Y."/>
            <person name="Li J."/>
            <person name="Zhao F."/>
            <person name="Cao W.C."/>
        </authorList>
    </citation>
    <scope>NUCLEOTIDE SEQUENCE [LARGE SCALE GENOMIC DNA]</scope>
    <source>
        <strain evidence="2">HaeL-2018</strain>
    </source>
</reference>
<keyword evidence="3" id="KW-1185">Reference proteome</keyword>
<evidence type="ECO:0000313" key="3">
    <source>
        <dbReference type="Proteomes" id="UP000821853"/>
    </source>
</evidence>
<dbReference type="Proteomes" id="UP000821853">
    <property type="component" value="Chromosome 10"/>
</dbReference>
<organism evidence="2 3">
    <name type="scientific">Haemaphysalis longicornis</name>
    <name type="common">Bush tick</name>
    <dbReference type="NCBI Taxonomy" id="44386"/>
    <lineage>
        <taxon>Eukaryota</taxon>
        <taxon>Metazoa</taxon>
        <taxon>Ecdysozoa</taxon>
        <taxon>Arthropoda</taxon>
        <taxon>Chelicerata</taxon>
        <taxon>Arachnida</taxon>
        <taxon>Acari</taxon>
        <taxon>Parasitiformes</taxon>
        <taxon>Ixodida</taxon>
        <taxon>Ixodoidea</taxon>
        <taxon>Ixodidae</taxon>
        <taxon>Haemaphysalinae</taxon>
        <taxon>Haemaphysalis</taxon>
    </lineage>
</organism>
<dbReference type="Gene3D" id="3.30.1370.50">
    <property type="entry name" value="R3H-like domain"/>
    <property type="match status" value="1"/>
</dbReference>
<dbReference type="InterPro" id="IPR036867">
    <property type="entry name" value="R3H_dom_sf"/>
</dbReference>
<feature type="region of interest" description="Disordered" evidence="1">
    <location>
        <begin position="1"/>
        <end position="24"/>
    </location>
</feature>
<gene>
    <name evidence="2" type="ORF">HPB48_009109</name>
</gene>
<accession>A0A9J6FM05</accession>
<name>A0A9J6FM05_HAELO</name>
<dbReference type="VEuPathDB" id="VectorBase:HLOH_045965"/>
<sequence length="371" mass="40198">MSDEHKHPCKRPAEDGEHGTASVAKVPRISDTALPFAADSPVMLRKAMPLPWFLMPLVCLVKMGTIAEPVTIAMLKSAFEICFSEPDVETVQIHNAEGTPALFGRVISCCGISLVREFASQKDHAEKLAINTIWDSLQLYAHCSARTTDIVWDGKTDSAGTLSTQGRSRESTASPAFSAAKVGLLCVLRNINTEGDDVLVLNQTATFNGITGTFDFEGCGSGQVCTYRIEGNDVILAAGTSMPNAKKRVATAALSYLSNLVPTVKVKKLVDRFMPDVTMGTLQSLHASDQATVEQEETASSTRPTVGEFRAKVENLVKEYQSKGTLKDLVFSPEFNAEETKIINTIANKFKLVSIFTDSGSGKHVILRHKL</sequence>
<protein>
    <submittedName>
        <fullName evidence="2">Uncharacterized protein</fullName>
    </submittedName>
</protein>
<comment type="caution">
    <text evidence="2">The sequence shown here is derived from an EMBL/GenBank/DDBJ whole genome shotgun (WGS) entry which is preliminary data.</text>
</comment>
<proteinExistence type="predicted"/>
<dbReference type="AlphaFoldDB" id="A0A9J6FM05"/>
<feature type="compositionally biased region" description="Basic and acidic residues" evidence="1">
    <location>
        <begin position="1"/>
        <end position="18"/>
    </location>
</feature>
<evidence type="ECO:0000313" key="2">
    <source>
        <dbReference type="EMBL" id="KAH9363863.1"/>
    </source>
</evidence>
<evidence type="ECO:0000256" key="1">
    <source>
        <dbReference type="SAM" id="MobiDB-lite"/>
    </source>
</evidence>